<gene>
    <name evidence="1" type="ORF">H4S07_003965</name>
</gene>
<keyword evidence="2" id="KW-1185">Reference proteome</keyword>
<feature type="non-terminal residue" evidence="1">
    <location>
        <position position="105"/>
    </location>
</feature>
<sequence length="105" mass="11314">MLNLIANTLKGAQLGDLATEARNAALDLHVKRLLAYLSSTVDSGGFVMSDDDRAYLAQVNWAVHQPAYAGIAGELPNIDRSTEKLQPLDCPVCGKDMELVSRQTA</sequence>
<reference evidence="1" key="1">
    <citation type="submission" date="2022-07" db="EMBL/GenBank/DDBJ databases">
        <title>Phylogenomic reconstructions and comparative analyses of Kickxellomycotina fungi.</title>
        <authorList>
            <person name="Reynolds N.K."/>
            <person name="Stajich J.E."/>
            <person name="Barry K."/>
            <person name="Grigoriev I.V."/>
            <person name="Crous P."/>
            <person name="Smith M.E."/>
        </authorList>
    </citation>
    <scope>NUCLEOTIDE SEQUENCE</scope>
    <source>
        <strain evidence="1">CBS 102833</strain>
    </source>
</reference>
<evidence type="ECO:0000313" key="1">
    <source>
        <dbReference type="EMBL" id="KAJ2805676.1"/>
    </source>
</evidence>
<dbReference type="EMBL" id="JANBUP010001447">
    <property type="protein sequence ID" value="KAJ2805676.1"/>
    <property type="molecule type" value="Genomic_DNA"/>
</dbReference>
<proteinExistence type="predicted"/>
<dbReference type="Proteomes" id="UP001140096">
    <property type="component" value="Unassembled WGS sequence"/>
</dbReference>
<accession>A0ACC1LD49</accession>
<organism evidence="1 2">
    <name type="scientific">Coemansia furcata</name>
    <dbReference type="NCBI Taxonomy" id="417177"/>
    <lineage>
        <taxon>Eukaryota</taxon>
        <taxon>Fungi</taxon>
        <taxon>Fungi incertae sedis</taxon>
        <taxon>Zoopagomycota</taxon>
        <taxon>Kickxellomycotina</taxon>
        <taxon>Kickxellomycetes</taxon>
        <taxon>Kickxellales</taxon>
        <taxon>Kickxellaceae</taxon>
        <taxon>Coemansia</taxon>
    </lineage>
</organism>
<comment type="caution">
    <text evidence="1">The sequence shown here is derived from an EMBL/GenBank/DDBJ whole genome shotgun (WGS) entry which is preliminary data.</text>
</comment>
<protein>
    <submittedName>
        <fullName evidence="1">Uncharacterized protein</fullName>
    </submittedName>
</protein>
<name>A0ACC1LD49_9FUNG</name>
<evidence type="ECO:0000313" key="2">
    <source>
        <dbReference type="Proteomes" id="UP001140096"/>
    </source>
</evidence>